<accession>A0AC35GCM4</accession>
<organism evidence="1 2">
    <name type="scientific">Panagrolaimus sp. PS1159</name>
    <dbReference type="NCBI Taxonomy" id="55785"/>
    <lineage>
        <taxon>Eukaryota</taxon>
        <taxon>Metazoa</taxon>
        <taxon>Ecdysozoa</taxon>
        <taxon>Nematoda</taxon>
        <taxon>Chromadorea</taxon>
        <taxon>Rhabditida</taxon>
        <taxon>Tylenchina</taxon>
        <taxon>Panagrolaimomorpha</taxon>
        <taxon>Panagrolaimoidea</taxon>
        <taxon>Panagrolaimidae</taxon>
        <taxon>Panagrolaimus</taxon>
    </lineage>
</organism>
<sequence length="89" mass="10016">MKVIFLILLLALGAFALQHNAHDLGVYCEGGYQKGVGKHPRIYYYYDKNVKNCIQFVYFGSGGNKNRHETREKCQKACNVKVGTKVSTA</sequence>
<name>A0AC35GCM4_9BILA</name>
<dbReference type="Proteomes" id="UP000887580">
    <property type="component" value="Unplaced"/>
</dbReference>
<protein>
    <submittedName>
        <fullName evidence="2">BPTI/Kunitz inhibitor domain-containing protein</fullName>
    </submittedName>
</protein>
<dbReference type="WBParaSite" id="PS1159_v2.g3729.t1">
    <property type="protein sequence ID" value="PS1159_v2.g3729.t1"/>
    <property type="gene ID" value="PS1159_v2.g3729"/>
</dbReference>
<evidence type="ECO:0000313" key="2">
    <source>
        <dbReference type="WBParaSite" id="PS1159_v2.g3729.t1"/>
    </source>
</evidence>
<proteinExistence type="predicted"/>
<evidence type="ECO:0000313" key="1">
    <source>
        <dbReference type="Proteomes" id="UP000887580"/>
    </source>
</evidence>
<reference evidence="2" key="1">
    <citation type="submission" date="2022-11" db="UniProtKB">
        <authorList>
            <consortium name="WormBaseParasite"/>
        </authorList>
    </citation>
    <scope>IDENTIFICATION</scope>
</reference>